<dbReference type="PROSITE" id="PS52004">
    <property type="entry name" value="KS3_2"/>
    <property type="match status" value="1"/>
</dbReference>
<comment type="catalytic activity">
    <reaction evidence="12 14">
        <text>(9Z)-hexadecenoyl-[ACP] + malonyl-[ACP] + H(+) = 3-oxo-(11Z)-octadecenoyl-[ACP] + holo-[ACP] + CO2</text>
        <dbReference type="Rhea" id="RHEA:55040"/>
        <dbReference type="Rhea" id="RHEA-COMP:9623"/>
        <dbReference type="Rhea" id="RHEA-COMP:9685"/>
        <dbReference type="Rhea" id="RHEA-COMP:10800"/>
        <dbReference type="Rhea" id="RHEA-COMP:14074"/>
        <dbReference type="ChEBI" id="CHEBI:15378"/>
        <dbReference type="ChEBI" id="CHEBI:16526"/>
        <dbReference type="ChEBI" id="CHEBI:64479"/>
        <dbReference type="ChEBI" id="CHEBI:78449"/>
        <dbReference type="ChEBI" id="CHEBI:83989"/>
        <dbReference type="ChEBI" id="CHEBI:138538"/>
        <dbReference type="EC" id="2.3.1.179"/>
    </reaction>
</comment>
<evidence type="ECO:0000256" key="8">
    <source>
        <dbReference type="ARBA" id="ARBA00023098"/>
    </source>
</evidence>
<comment type="pathway">
    <text evidence="1 14">Lipid metabolism; fatty acid biosynthesis.</text>
</comment>
<evidence type="ECO:0000256" key="3">
    <source>
        <dbReference type="ARBA" id="ARBA00012356"/>
    </source>
</evidence>
<comment type="catalytic activity">
    <reaction evidence="13 14">
        <text>a fatty acyl-[ACP] + malonyl-[ACP] + H(+) = a 3-oxoacyl-[ACP] + holo-[ACP] + CO2</text>
        <dbReference type="Rhea" id="RHEA:22836"/>
        <dbReference type="Rhea" id="RHEA-COMP:9623"/>
        <dbReference type="Rhea" id="RHEA-COMP:9685"/>
        <dbReference type="Rhea" id="RHEA-COMP:9916"/>
        <dbReference type="Rhea" id="RHEA-COMP:14125"/>
        <dbReference type="ChEBI" id="CHEBI:15378"/>
        <dbReference type="ChEBI" id="CHEBI:16526"/>
        <dbReference type="ChEBI" id="CHEBI:64479"/>
        <dbReference type="ChEBI" id="CHEBI:78449"/>
        <dbReference type="ChEBI" id="CHEBI:78776"/>
        <dbReference type="ChEBI" id="CHEBI:138651"/>
    </reaction>
</comment>
<comment type="caution">
    <text evidence="17">The sequence shown here is derived from an EMBL/GenBank/DDBJ whole genome shotgun (WGS) entry which is preliminary data.</text>
</comment>
<keyword evidence="18" id="KW-1185">Reference proteome</keyword>
<evidence type="ECO:0000256" key="15">
    <source>
        <dbReference type="RuleBase" id="RU003694"/>
    </source>
</evidence>
<evidence type="ECO:0000256" key="5">
    <source>
        <dbReference type="ARBA" id="ARBA00022516"/>
    </source>
</evidence>
<comment type="similarity">
    <text evidence="2 14 15">Belongs to the thiolase-like superfamily. Beta-ketoacyl-ACP synthases family.</text>
</comment>
<keyword evidence="10 14" id="KW-0012">Acyltransferase</keyword>
<name>A0ABV1JDY5_9ACTN</name>
<organism evidence="17 18">
    <name type="scientific">Raoultibacter massiliensis</name>
    <dbReference type="NCBI Taxonomy" id="1852371"/>
    <lineage>
        <taxon>Bacteria</taxon>
        <taxon>Bacillati</taxon>
        <taxon>Actinomycetota</taxon>
        <taxon>Coriobacteriia</taxon>
        <taxon>Eggerthellales</taxon>
        <taxon>Eggerthellaceae</taxon>
        <taxon>Raoultibacter</taxon>
    </lineage>
</organism>
<dbReference type="PANTHER" id="PTHR11712">
    <property type="entry name" value="POLYKETIDE SYNTHASE-RELATED"/>
    <property type="match status" value="1"/>
</dbReference>
<dbReference type="InterPro" id="IPR014031">
    <property type="entry name" value="Ketoacyl_synth_C"/>
</dbReference>
<proteinExistence type="inferred from homology"/>
<dbReference type="SMART" id="SM00825">
    <property type="entry name" value="PKS_KS"/>
    <property type="match status" value="1"/>
</dbReference>
<dbReference type="GO" id="GO:0004315">
    <property type="term" value="F:3-oxoacyl-[acyl-carrier-protein] synthase activity"/>
    <property type="evidence" value="ECO:0007669"/>
    <property type="project" value="UniProtKB-EC"/>
</dbReference>
<feature type="domain" description="Ketosynthase family 3 (KS3)" evidence="16">
    <location>
        <begin position="15"/>
        <end position="422"/>
    </location>
</feature>
<evidence type="ECO:0000256" key="7">
    <source>
        <dbReference type="ARBA" id="ARBA00022832"/>
    </source>
</evidence>
<evidence type="ECO:0000256" key="10">
    <source>
        <dbReference type="ARBA" id="ARBA00023315"/>
    </source>
</evidence>
<dbReference type="NCBIfam" id="TIGR03150">
    <property type="entry name" value="fabF"/>
    <property type="match status" value="1"/>
</dbReference>
<evidence type="ECO:0000259" key="16">
    <source>
        <dbReference type="PROSITE" id="PS52004"/>
    </source>
</evidence>
<sequence>MTIIDGADTRKPDGSHRVVVTGTGAISPAGVGAKALWDAVMGKRCCIGPITRFDSDPFEVKIAGEIPDYDPIELGLTKKEAHRLARFVQYAIIAADEAMSEAGLSMESEDATRIGCVFGSGIGGLEAFEQASVTLNTKGPKRVIPLFIPTVISNMAAGTLSIRFGFKGECTNVVTACATGTHCIGTAYRSIKHGYLDVALAGGAEESVTPVSLAGFGNLGALTKSADPAQASMPFDIRRSGFVAGEGAGAIVLESLEHALARNANVLAEITGYGTTGDAYHMTAPEPDGDGLMRAMRMALDEGGFKPEDIGHLNAHGTSTPANDKAESIALRGLCGEGCSVPVVSVKGVTGHMLGGAGAVEAIVCARSVSEGVVPATTGFAEADPDCSVRVLTEPLRDYPQKVALSNSLGFGGHNGVLAISPYRG</sequence>
<dbReference type="InterPro" id="IPR014030">
    <property type="entry name" value="Ketoacyl_synth_N"/>
</dbReference>
<dbReference type="Pfam" id="PF00109">
    <property type="entry name" value="ketoacyl-synt"/>
    <property type="match status" value="1"/>
</dbReference>
<evidence type="ECO:0000256" key="12">
    <source>
        <dbReference type="ARBA" id="ARBA00047318"/>
    </source>
</evidence>
<dbReference type="RefSeq" id="WP_349227572.1">
    <property type="nucleotide sequence ID" value="NZ_JBBNOP010000007.1"/>
</dbReference>
<reference evidence="17 18" key="1">
    <citation type="submission" date="2024-04" db="EMBL/GenBank/DDBJ databases">
        <title>Human intestinal bacterial collection.</title>
        <authorList>
            <person name="Pauvert C."/>
            <person name="Hitch T.C.A."/>
            <person name="Clavel T."/>
        </authorList>
    </citation>
    <scope>NUCLEOTIDE SEQUENCE [LARGE SCALE GENOMIC DNA]</scope>
    <source>
        <strain evidence="17 18">CLA-KB-H42</strain>
    </source>
</reference>
<evidence type="ECO:0000313" key="17">
    <source>
        <dbReference type="EMBL" id="MEQ3363277.1"/>
    </source>
</evidence>
<dbReference type="InterPro" id="IPR016039">
    <property type="entry name" value="Thiolase-like"/>
</dbReference>
<dbReference type="EMBL" id="JBBNOP010000007">
    <property type="protein sequence ID" value="MEQ3363277.1"/>
    <property type="molecule type" value="Genomic_DNA"/>
</dbReference>
<gene>
    <name evidence="17" type="primary">fabF</name>
    <name evidence="17" type="ORF">AAA083_09860</name>
</gene>
<evidence type="ECO:0000256" key="4">
    <source>
        <dbReference type="ARBA" id="ARBA00014657"/>
    </source>
</evidence>
<keyword evidence="5 14" id="KW-0444">Lipid biosynthesis</keyword>
<evidence type="ECO:0000256" key="6">
    <source>
        <dbReference type="ARBA" id="ARBA00022679"/>
    </source>
</evidence>
<dbReference type="NCBIfam" id="NF005589">
    <property type="entry name" value="PRK07314.1"/>
    <property type="match status" value="1"/>
</dbReference>
<dbReference type="PIRSF" id="PIRSF000447">
    <property type="entry name" value="KAS_II"/>
    <property type="match status" value="1"/>
</dbReference>
<evidence type="ECO:0000313" key="18">
    <source>
        <dbReference type="Proteomes" id="UP001487305"/>
    </source>
</evidence>
<evidence type="ECO:0000256" key="2">
    <source>
        <dbReference type="ARBA" id="ARBA00008467"/>
    </source>
</evidence>
<dbReference type="InterPro" id="IPR017568">
    <property type="entry name" value="3-oxoacyl-ACP_synth-2"/>
</dbReference>
<dbReference type="EC" id="2.3.1.179" evidence="3 14"/>
<evidence type="ECO:0000256" key="13">
    <source>
        <dbReference type="ARBA" id="ARBA00047659"/>
    </source>
</evidence>
<dbReference type="Gene3D" id="3.40.47.10">
    <property type="match status" value="1"/>
</dbReference>
<evidence type="ECO:0000256" key="14">
    <source>
        <dbReference type="PIRNR" id="PIRNR000447"/>
    </source>
</evidence>
<protein>
    <recommendedName>
        <fullName evidence="4 14">3-oxoacyl-[acyl-carrier-protein] synthase 2</fullName>
        <ecNumber evidence="3 14">2.3.1.179</ecNumber>
    </recommendedName>
</protein>
<keyword evidence="6 14" id="KW-0808">Transferase</keyword>
<dbReference type="Proteomes" id="UP001487305">
    <property type="component" value="Unassembled WGS sequence"/>
</dbReference>
<accession>A0ABV1JDY5</accession>
<dbReference type="InterPro" id="IPR020841">
    <property type="entry name" value="PKS_Beta-ketoAc_synthase_dom"/>
</dbReference>
<evidence type="ECO:0000256" key="9">
    <source>
        <dbReference type="ARBA" id="ARBA00023160"/>
    </source>
</evidence>
<evidence type="ECO:0000256" key="1">
    <source>
        <dbReference type="ARBA" id="ARBA00005194"/>
    </source>
</evidence>
<dbReference type="CDD" id="cd00834">
    <property type="entry name" value="KAS_I_II"/>
    <property type="match status" value="1"/>
</dbReference>
<keyword evidence="7" id="KW-0276">Fatty acid metabolism</keyword>
<dbReference type="PROSITE" id="PS00606">
    <property type="entry name" value="KS3_1"/>
    <property type="match status" value="1"/>
</dbReference>
<dbReference type="SUPFAM" id="SSF53901">
    <property type="entry name" value="Thiolase-like"/>
    <property type="match status" value="2"/>
</dbReference>
<dbReference type="PANTHER" id="PTHR11712:SF336">
    <property type="entry name" value="3-OXOACYL-[ACYL-CARRIER-PROTEIN] SYNTHASE, MITOCHONDRIAL"/>
    <property type="match status" value="1"/>
</dbReference>
<dbReference type="InterPro" id="IPR018201">
    <property type="entry name" value="Ketoacyl_synth_AS"/>
</dbReference>
<comment type="function">
    <text evidence="11 14">Involved in the type II fatty acid elongation cycle. Catalyzes the elongation of a wide range of acyl-ACP by the addition of two carbons from malonyl-ACP to an acyl acceptor. Can efficiently catalyze the conversion of palmitoleoyl-ACP (cis-hexadec-9-enoyl-ACP) to cis-vaccenoyl-ACP (cis-octadec-11-enoyl-ACP), an essential step in the thermal regulation of fatty acid composition.</text>
</comment>
<keyword evidence="8" id="KW-0443">Lipid metabolism</keyword>
<dbReference type="Pfam" id="PF02801">
    <property type="entry name" value="Ketoacyl-synt_C"/>
    <property type="match status" value="1"/>
</dbReference>
<evidence type="ECO:0000256" key="11">
    <source>
        <dbReference type="ARBA" id="ARBA00024006"/>
    </source>
</evidence>
<dbReference type="InterPro" id="IPR000794">
    <property type="entry name" value="Beta-ketoacyl_synthase"/>
</dbReference>
<keyword evidence="9 14" id="KW-0275">Fatty acid biosynthesis</keyword>